<dbReference type="RefSeq" id="WP_012088017.1">
    <property type="nucleotide sequence ID" value="NC_009664.2"/>
</dbReference>
<accession>A6WAC6</accession>
<dbReference type="eggNOG" id="COG1413">
    <property type="taxonomic scope" value="Bacteria"/>
</dbReference>
<dbReference type="STRING" id="266940.Krad_2284"/>
<keyword evidence="2" id="KW-1185">Reference proteome</keyword>
<dbReference type="OrthoDB" id="583768at2"/>
<protein>
    <submittedName>
        <fullName evidence="1">Uncharacterized protein</fullName>
    </submittedName>
</protein>
<dbReference type="SUPFAM" id="SSF48431">
    <property type="entry name" value="Lipovitellin-phosvitin complex, superhelical domain"/>
    <property type="match status" value="1"/>
</dbReference>
<dbReference type="HOGENOM" id="CLU_590227_0_0_11"/>
<dbReference type="AlphaFoldDB" id="A6WAC6"/>
<gene>
    <name evidence="1" type="ordered locus">Krad_2284</name>
</gene>
<name>A6WAC6_KINRD</name>
<reference evidence="2" key="1">
    <citation type="journal article" date="2008" name="PLoS ONE">
        <title>Survival in nuclear waste, extreme resistance, and potential applications gleaned from the genome sequence of Kineococcus radiotolerans SRS30216.</title>
        <authorList>
            <person name="Bagwell C.E."/>
            <person name="Bhat S."/>
            <person name="Hawkins G.M."/>
            <person name="Smith B.W."/>
            <person name="Biswas T."/>
            <person name="Hoover T.R."/>
            <person name="Saunders E."/>
            <person name="Han C.S."/>
            <person name="Tsodikov O.V."/>
            <person name="Shimkets L.J."/>
        </authorList>
    </citation>
    <scope>NUCLEOTIDE SEQUENCE [LARGE SCALE GENOMIC DNA]</scope>
    <source>
        <strain evidence="2">ATCC BAA-149 / DSM 14245 / SRS30216</strain>
    </source>
</reference>
<dbReference type="InterPro" id="IPR011030">
    <property type="entry name" value="Lipovitellin_superhlx_dom"/>
</dbReference>
<evidence type="ECO:0000313" key="1">
    <source>
        <dbReference type="EMBL" id="ABS03765.1"/>
    </source>
</evidence>
<evidence type="ECO:0000313" key="2">
    <source>
        <dbReference type="Proteomes" id="UP000001116"/>
    </source>
</evidence>
<dbReference type="KEGG" id="kra:Krad_2284"/>
<dbReference type="EMBL" id="CP000750">
    <property type="protein sequence ID" value="ABS03765.1"/>
    <property type="molecule type" value="Genomic_DNA"/>
</dbReference>
<organism evidence="1 2">
    <name type="scientific">Kineococcus radiotolerans (strain ATCC BAA-149 / DSM 14245 / SRS30216)</name>
    <dbReference type="NCBI Taxonomy" id="266940"/>
    <lineage>
        <taxon>Bacteria</taxon>
        <taxon>Bacillati</taxon>
        <taxon>Actinomycetota</taxon>
        <taxon>Actinomycetes</taxon>
        <taxon>Kineosporiales</taxon>
        <taxon>Kineosporiaceae</taxon>
        <taxon>Kineococcus</taxon>
    </lineage>
</organism>
<dbReference type="Proteomes" id="UP000001116">
    <property type="component" value="Chromosome"/>
</dbReference>
<proteinExistence type="predicted"/>
<sequence length="463" mass="50444">MSAESETSPEQQQQALQQALQWPEEWVASLMGDHLPSRVKITVAADDAELAAAALDADEEVLRRTEAHVQGQTALFCVEVDHHHRPVAVIRPSLRLADAGVQVLLARPLDVIETVSDIWLQQLIGGPDPNPYSFTSSPTMFAIGGPRIVQQLLDIVTNPAASLQLRRNAAYTCVFALRNTPDEALCQQVLHVALDQLRAALATAPARTRAPEYVANLVNAVEDAVTPVARWFDAQFWPVPPLDQQVLTELLASPCRDLHWPVLKILTVLPGPLSETTAAVVAEVALSHDAKKGASAAIVTSDAVDVLGRCPSTVTVQQALEQLSHSASLEVRLGAMHHLVLRGGPAVARAVWERLLLERSLPARRFATDLIARYGTADDVPAAVGALKLVVKSKHTPARVDGRSGPLLDPPWGLELLDFLWRHREHLDAAAEIQRLRRRWPSTNPELTAWVAEHLPDLMSPAA</sequence>